<reference evidence="8 9" key="1">
    <citation type="submission" date="2017-09" db="EMBL/GenBank/DDBJ databases">
        <title>Depth-based differentiation of microbial function through sediment-hosted aquifers and enrichment of novel symbionts in the deep terrestrial subsurface.</title>
        <authorList>
            <person name="Probst A.J."/>
            <person name="Ladd B."/>
            <person name="Jarett J.K."/>
            <person name="Geller-Mcgrath D.E."/>
            <person name="Sieber C.M."/>
            <person name="Emerson J.B."/>
            <person name="Anantharaman K."/>
            <person name="Thomas B.C."/>
            <person name="Malmstrom R."/>
            <person name="Stieglmeier M."/>
            <person name="Klingl A."/>
            <person name="Woyke T."/>
            <person name="Ryan C.M."/>
            <person name="Banfield J.F."/>
        </authorList>
    </citation>
    <scope>NUCLEOTIDE SEQUENCE [LARGE SCALE GENOMIC DNA]</scope>
    <source>
        <strain evidence="8">CG23_combo_of_CG06-09_8_20_14_all_37_13</strain>
    </source>
</reference>
<evidence type="ECO:0000256" key="5">
    <source>
        <dbReference type="ARBA" id="ARBA00023163"/>
    </source>
</evidence>
<dbReference type="FunFam" id="3.40.50.2300:FF:000001">
    <property type="entry name" value="DNA-binding response regulator PhoB"/>
    <property type="match status" value="1"/>
</dbReference>
<evidence type="ECO:0000256" key="4">
    <source>
        <dbReference type="ARBA" id="ARBA00023125"/>
    </source>
</evidence>
<dbReference type="GO" id="GO:0003677">
    <property type="term" value="F:DNA binding"/>
    <property type="evidence" value="ECO:0007669"/>
    <property type="project" value="UniProtKB-KW"/>
</dbReference>
<gene>
    <name evidence="8" type="ORF">COX44_00120</name>
</gene>
<dbReference type="GO" id="GO:0000160">
    <property type="term" value="P:phosphorelay signal transduction system"/>
    <property type="evidence" value="ECO:0007669"/>
    <property type="project" value="UniProtKB-KW"/>
</dbReference>
<organism evidence="8 9">
    <name type="scientific">Candidatus Portnoybacteria bacterium CG23_combo_of_CG06-09_8_20_14_all_37_13</name>
    <dbReference type="NCBI Taxonomy" id="1974819"/>
    <lineage>
        <taxon>Bacteria</taxon>
        <taxon>Candidatus Portnoyibacteriota</taxon>
    </lineage>
</organism>
<keyword evidence="2" id="KW-0902">Two-component regulatory system</keyword>
<dbReference type="InterPro" id="IPR011006">
    <property type="entry name" value="CheY-like_superfamily"/>
</dbReference>
<keyword evidence="1 6" id="KW-0597">Phosphoprotein</keyword>
<dbReference type="Pfam" id="PF00072">
    <property type="entry name" value="Response_reg"/>
    <property type="match status" value="1"/>
</dbReference>
<dbReference type="AlphaFoldDB" id="A0A2G9YDU0"/>
<evidence type="ECO:0000259" key="7">
    <source>
        <dbReference type="PROSITE" id="PS50110"/>
    </source>
</evidence>
<dbReference type="PANTHER" id="PTHR44591">
    <property type="entry name" value="STRESS RESPONSE REGULATOR PROTEIN 1"/>
    <property type="match status" value="1"/>
</dbReference>
<keyword evidence="3" id="KW-0805">Transcription regulation</keyword>
<comment type="caution">
    <text evidence="8">The sequence shown here is derived from an EMBL/GenBank/DDBJ whole genome shotgun (WGS) entry which is preliminary data.</text>
</comment>
<evidence type="ECO:0000256" key="1">
    <source>
        <dbReference type="ARBA" id="ARBA00022553"/>
    </source>
</evidence>
<feature type="modified residue" description="4-aspartylphosphate" evidence="6">
    <location>
        <position position="53"/>
    </location>
</feature>
<evidence type="ECO:0000256" key="3">
    <source>
        <dbReference type="ARBA" id="ARBA00023015"/>
    </source>
</evidence>
<dbReference type="InterPro" id="IPR050595">
    <property type="entry name" value="Bact_response_regulator"/>
</dbReference>
<accession>A0A2G9YDU0</accession>
<evidence type="ECO:0000256" key="2">
    <source>
        <dbReference type="ARBA" id="ARBA00023012"/>
    </source>
</evidence>
<name>A0A2G9YDU0_9BACT</name>
<evidence type="ECO:0000313" key="9">
    <source>
        <dbReference type="Proteomes" id="UP000231480"/>
    </source>
</evidence>
<protein>
    <submittedName>
        <fullName evidence="8">Response regulator</fullName>
    </submittedName>
</protein>
<dbReference type="EMBL" id="PCRH01000004">
    <property type="protein sequence ID" value="PIP17398.1"/>
    <property type="molecule type" value="Genomic_DNA"/>
</dbReference>
<dbReference type="InterPro" id="IPR001789">
    <property type="entry name" value="Sig_transdc_resp-reg_receiver"/>
</dbReference>
<keyword evidence="4" id="KW-0238">DNA-binding</keyword>
<evidence type="ECO:0000256" key="6">
    <source>
        <dbReference type="PROSITE-ProRule" id="PRU00169"/>
    </source>
</evidence>
<dbReference type="SUPFAM" id="SSF52172">
    <property type="entry name" value="CheY-like"/>
    <property type="match status" value="1"/>
</dbReference>
<dbReference type="PROSITE" id="PS50110">
    <property type="entry name" value="RESPONSE_REGULATORY"/>
    <property type="match status" value="1"/>
</dbReference>
<dbReference type="Gene3D" id="3.40.50.2300">
    <property type="match status" value="1"/>
</dbReference>
<dbReference type="Proteomes" id="UP000231480">
    <property type="component" value="Unassembled WGS sequence"/>
</dbReference>
<feature type="domain" description="Response regulatory" evidence="7">
    <location>
        <begin position="4"/>
        <end position="121"/>
    </location>
</feature>
<keyword evidence="5" id="KW-0804">Transcription</keyword>
<sequence length="122" mass="13535">MARTILIIEDDKFLRELIAQKLIKEGFEISEAVDGEEGMKKVKEEKPDLILLDLILPGIDGFEVLARMKEDPVLAAIPVIILSNLGQKEDVEKGLKLGAVDYLIKAHFTPGEIIDKIKAALK</sequence>
<dbReference type="SMART" id="SM00448">
    <property type="entry name" value="REC"/>
    <property type="match status" value="1"/>
</dbReference>
<proteinExistence type="predicted"/>
<dbReference type="PANTHER" id="PTHR44591:SF3">
    <property type="entry name" value="RESPONSE REGULATORY DOMAIN-CONTAINING PROTEIN"/>
    <property type="match status" value="1"/>
</dbReference>
<evidence type="ECO:0000313" key="8">
    <source>
        <dbReference type="EMBL" id="PIP17398.1"/>
    </source>
</evidence>